<evidence type="ECO:0000313" key="8">
    <source>
        <dbReference type="EMBL" id="KAK0711003.1"/>
    </source>
</evidence>
<keyword evidence="2 4" id="KW-0863">Zinc-finger</keyword>
<sequence>MPSAKCFSCNDLIVRDPRLPVSRADGLCNLCERRINNQLFHIEKKKVTKPKGKGRNQLSTTTSSLARGLACTLGHHGSDDGSSRATPNRTTPTGPCHPSLRGPPAPPIWQRRPMSPSPWTAPKPPPGPRVDISGPATQPRNPAVSQGQKKMSMGYVLQETGYKEEPRAPLIKAPTIKAPDYSDRMFKFLEEIEELESRLRERDSELEAIRAREDRRVAEKMRQREKELEAKMRKRDLAIRKEIDRLREKLGQSEKSLAETQSGLQTAQKQLFTIKSYLGKSNSELETAKKELSKVQNELEESKEQDRCKICYNKPNEPSFIIPCGHGPFCTDCALDWGDTQMADEDHYVGYPTCPVCRGIETDFVRVYV</sequence>
<keyword evidence="5" id="KW-0175">Coiled coil</keyword>
<keyword evidence="3" id="KW-0862">Zinc</keyword>
<gene>
    <name evidence="8" type="ORF">B0H67DRAFT_555051</name>
</gene>
<dbReference type="InterPro" id="IPR018957">
    <property type="entry name" value="Znf_C3HC4_RING-type"/>
</dbReference>
<evidence type="ECO:0000256" key="2">
    <source>
        <dbReference type="ARBA" id="ARBA00022771"/>
    </source>
</evidence>
<proteinExistence type="predicted"/>
<feature type="coiled-coil region" evidence="5">
    <location>
        <begin position="278"/>
        <end position="305"/>
    </location>
</feature>
<feature type="compositionally biased region" description="Polar residues" evidence="6">
    <location>
        <begin position="83"/>
        <end position="93"/>
    </location>
</feature>
<dbReference type="PROSITE" id="PS50089">
    <property type="entry name" value="ZF_RING_2"/>
    <property type="match status" value="1"/>
</dbReference>
<evidence type="ECO:0000259" key="7">
    <source>
        <dbReference type="PROSITE" id="PS50089"/>
    </source>
</evidence>
<comment type="caution">
    <text evidence="8">The sequence shown here is derived from an EMBL/GenBank/DDBJ whole genome shotgun (WGS) entry which is preliminary data.</text>
</comment>
<dbReference type="Gene3D" id="3.30.40.10">
    <property type="entry name" value="Zinc/RING finger domain, C3HC4 (zinc finger)"/>
    <property type="match status" value="1"/>
</dbReference>
<dbReference type="GO" id="GO:0008270">
    <property type="term" value="F:zinc ion binding"/>
    <property type="evidence" value="ECO:0007669"/>
    <property type="project" value="UniProtKB-KW"/>
</dbReference>
<dbReference type="SUPFAM" id="SSF57850">
    <property type="entry name" value="RING/U-box"/>
    <property type="match status" value="1"/>
</dbReference>
<evidence type="ECO:0000256" key="5">
    <source>
        <dbReference type="SAM" id="Coils"/>
    </source>
</evidence>
<evidence type="ECO:0000313" key="9">
    <source>
        <dbReference type="Proteomes" id="UP001172102"/>
    </source>
</evidence>
<feature type="compositionally biased region" description="Polar residues" evidence="6">
    <location>
        <begin position="135"/>
        <end position="149"/>
    </location>
</feature>
<accession>A0AA40DT49</accession>
<evidence type="ECO:0000256" key="1">
    <source>
        <dbReference type="ARBA" id="ARBA00022723"/>
    </source>
</evidence>
<organism evidence="8 9">
    <name type="scientific">Lasiosphaeris hirsuta</name>
    <dbReference type="NCBI Taxonomy" id="260670"/>
    <lineage>
        <taxon>Eukaryota</taxon>
        <taxon>Fungi</taxon>
        <taxon>Dikarya</taxon>
        <taxon>Ascomycota</taxon>
        <taxon>Pezizomycotina</taxon>
        <taxon>Sordariomycetes</taxon>
        <taxon>Sordariomycetidae</taxon>
        <taxon>Sordariales</taxon>
        <taxon>Lasiosphaeriaceae</taxon>
        <taxon>Lasiosphaeris</taxon>
    </lineage>
</organism>
<evidence type="ECO:0000256" key="3">
    <source>
        <dbReference type="ARBA" id="ARBA00022833"/>
    </source>
</evidence>
<dbReference type="EMBL" id="JAUKUA010000005">
    <property type="protein sequence ID" value="KAK0711003.1"/>
    <property type="molecule type" value="Genomic_DNA"/>
</dbReference>
<feature type="coiled-coil region" evidence="5">
    <location>
        <begin position="192"/>
        <end position="231"/>
    </location>
</feature>
<reference evidence="8" key="1">
    <citation type="submission" date="2023-06" db="EMBL/GenBank/DDBJ databases">
        <title>Genome-scale phylogeny and comparative genomics of the fungal order Sordariales.</title>
        <authorList>
            <consortium name="Lawrence Berkeley National Laboratory"/>
            <person name="Hensen N."/>
            <person name="Bonometti L."/>
            <person name="Westerberg I."/>
            <person name="Brannstrom I.O."/>
            <person name="Guillou S."/>
            <person name="Cros-Aarteil S."/>
            <person name="Calhoun S."/>
            <person name="Haridas S."/>
            <person name="Kuo A."/>
            <person name="Mondo S."/>
            <person name="Pangilinan J."/>
            <person name="Riley R."/>
            <person name="Labutti K."/>
            <person name="Andreopoulos B."/>
            <person name="Lipzen A."/>
            <person name="Chen C."/>
            <person name="Yanf M."/>
            <person name="Daum C."/>
            <person name="Ng V."/>
            <person name="Clum A."/>
            <person name="Steindorff A."/>
            <person name="Ohm R."/>
            <person name="Martin F."/>
            <person name="Silar P."/>
            <person name="Natvig D."/>
            <person name="Lalanne C."/>
            <person name="Gautier V."/>
            <person name="Ament-Velasquez S.L."/>
            <person name="Kruys A."/>
            <person name="Hutchinson M.I."/>
            <person name="Powell A.J."/>
            <person name="Barry K."/>
            <person name="Miller A.N."/>
            <person name="Grigoriev I.V."/>
            <person name="Debuchy R."/>
            <person name="Gladieux P."/>
            <person name="Thoren M.H."/>
            <person name="Johannesson H."/>
        </authorList>
    </citation>
    <scope>NUCLEOTIDE SEQUENCE</scope>
    <source>
        <strain evidence="8">SMH4607-1</strain>
    </source>
</reference>
<feature type="region of interest" description="Disordered" evidence="6">
    <location>
        <begin position="71"/>
        <end position="150"/>
    </location>
</feature>
<dbReference type="Proteomes" id="UP001172102">
    <property type="component" value="Unassembled WGS sequence"/>
</dbReference>
<dbReference type="AlphaFoldDB" id="A0AA40DT49"/>
<dbReference type="PANTHER" id="PTHR12109:SF5">
    <property type="entry name" value="RING-TYPE DOMAIN-CONTAINING PROTEIN"/>
    <property type="match status" value="1"/>
</dbReference>
<feature type="compositionally biased region" description="Pro residues" evidence="6">
    <location>
        <begin position="115"/>
        <end position="128"/>
    </location>
</feature>
<feature type="domain" description="RING-type" evidence="7">
    <location>
        <begin position="308"/>
        <end position="358"/>
    </location>
</feature>
<evidence type="ECO:0000256" key="6">
    <source>
        <dbReference type="SAM" id="MobiDB-lite"/>
    </source>
</evidence>
<keyword evidence="1" id="KW-0479">Metal-binding</keyword>
<keyword evidence="9" id="KW-1185">Reference proteome</keyword>
<evidence type="ECO:0000256" key="4">
    <source>
        <dbReference type="PROSITE-ProRule" id="PRU00175"/>
    </source>
</evidence>
<dbReference type="Pfam" id="PF00097">
    <property type="entry name" value="zf-C3HC4"/>
    <property type="match status" value="1"/>
</dbReference>
<dbReference type="PANTHER" id="PTHR12109">
    <property type="entry name" value="RING FINGER PROTEIN 141-RELATED"/>
    <property type="match status" value="1"/>
</dbReference>
<dbReference type="InterPro" id="IPR047126">
    <property type="entry name" value="RNF141-like"/>
</dbReference>
<dbReference type="SMART" id="SM00184">
    <property type="entry name" value="RING"/>
    <property type="match status" value="1"/>
</dbReference>
<dbReference type="InterPro" id="IPR001841">
    <property type="entry name" value="Znf_RING"/>
</dbReference>
<name>A0AA40DT49_9PEZI</name>
<dbReference type="InterPro" id="IPR013083">
    <property type="entry name" value="Znf_RING/FYVE/PHD"/>
</dbReference>
<protein>
    <recommendedName>
        <fullName evidence="7">RING-type domain-containing protein</fullName>
    </recommendedName>
</protein>